<feature type="compositionally biased region" description="Polar residues" evidence="1">
    <location>
        <begin position="303"/>
        <end position="313"/>
    </location>
</feature>
<gene>
    <name evidence="2" type="ORF">FB45DRAFT_1064731</name>
</gene>
<sequence length="365" mass="40180">MSESSHTTTIPSAVPAAAASAITDEHTPTADTVPDDLRDLDRALLETVPWTVRKEGGPALQASLRALWVAAFRVGASVGPDSAQLQAEEEKRSREREEAYEAGLREGRSAATAAYAEGERKLIERAERAASRARKEVYAEAYEAGRRDEKAEADTRGEQAVESRRVNEEEEHELWEEAYEAGRLNASVAAAVDVEKALETERVWGFDVGWRLGTMKNATLSPNDVQTDTPNVVDTPISAVAAPLDWAEDASMLPTTPLPQPSPSSAVRDFSCLRSEAPAPFASIQRRRRRSPRQSRRPVHQNRGYSSATTRTPPNHYYRQPPPFLPPPSTRAFPLKDSASLDWDHDPRLSDLGRALTALGWIRPG</sequence>
<evidence type="ECO:0000313" key="2">
    <source>
        <dbReference type="EMBL" id="KAJ7614482.1"/>
    </source>
</evidence>
<dbReference type="EMBL" id="JARKIF010000026">
    <property type="protein sequence ID" value="KAJ7614482.1"/>
    <property type="molecule type" value="Genomic_DNA"/>
</dbReference>
<accession>A0AAD7B990</accession>
<feature type="compositionally biased region" description="Basic residues" evidence="1">
    <location>
        <begin position="285"/>
        <end position="300"/>
    </location>
</feature>
<protein>
    <submittedName>
        <fullName evidence="2">Uncharacterized protein</fullName>
    </submittedName>
</protein>
<name>A0AAD7B990_9AGAR</name>
<reference evidence="2" key="1">
    <citation type="submission" date="2023-03" db="EMBL/GenBank/DDBJ databases">
        <title>Massive genome expansion in bonnet fungi (Mycena s.s.) driven by repeated elements and novel gene families across ecological guilds.</title>
        <authorList>
            <consortium name="Lawrence Berkeley National Laboratory"/>
            <person name="Harder C.B."/>
            <person name="Miyauchi S."/>
            <person name="Viragh M."/>
            <person name="Kuo A."/>
            <person name="Thoen E."/>
            <person name="Andreopoulos B."/>
            <person name="Lu D."/>
            <person name="Skrede I."/>
            <person name="Drula E."/>
            <person name="Henrissat B."/>
            <person name="Morin E."/>
            <person name="Kohler A."/>
            <person name="Barry K."/>
            <person name="LaButti K."/>
            <person name="Morin E."/>
            <person name="Salamov A."/>
            <person name="Lipzen A."/>
            <person name="Mereny Z."/>
            <person name="Hegedus B."/>
            <person name="Baldrian P."/>
            <person name="Stursova M."/>
            <person name="Weitz H."/>
            <person name="Taylor A."/>
            <person name="Grigoriev I.V."/>
            <person name="Nagy L.G."/>
            <person name="Martin F."/>
            <person name="Kauserud H."/>
        </authorList>
    </citation>
    <scope>NUCLEOTIDE SEQUENCE</scope>
    <source>
        <strain evidence="2">9284</strain>
    </source>
</reference>
<evidence type="ECO:0000256" key="1">
    <source>
        <dbReference type="SAM" id="MobiDB-lite"/>
    </source>
</evidence>
<proteinExistence type="predicted"/>
<feature type="region of interest" description="Disordered" evidence="1">
    <location>
        <begin position="281"/>
        <end position="340"/>
    </location>
</feature>
<feature type="compositionally biased region" description="Pro residues" evidence="1">
    <location>
        <begin position="320"/>
        <end position="329"/>
    </location>
</feature>
<comment type="caution">
    <text evidence="2">The sequence shown here is derived from an EMBL/GenBank/DDBJ whole genome shotgun (WGS) entry which is preliminary data.</text>
</comment>
<dbReference type="AlphaFoldDB" id="A0AAD7B990"/>
<organism evidence="2 3">
    <name type="scientific">Roridomyces roridus</name>
    <dbReference type="NCBI Taxonomy" id="1738132"/>
    <lineage>
        <taxon>Eukaryota</taxon>
        <taxon>Fungi</taxon>
        <taxon>Dikarya</taxon>
        <taxon>Basidiomycota</taxon>
        <taxon>Agaricomycotina</taxon>
        <taxon>Agaricomycetes</taxon>
        <taxon>Agaricomycetidae</taxon>
        <taxon>Agaricales</taxon>
        <taxon>Marasmiineae</taxon>
        <taxon>Mycenaceae</taxon>
        <taxon>Roridomyces</taxon>
    </lineage>
</organism>
<dbReference type="Proteomes" id="UP001221142">
    <property type="component" value="Unassembled WGS sequence"/>
</dbReference>
<feature type="compositionally biased region" description="Low complexity" evidence="1">
    <location>
        <begin position="7"/>
        <end position="22"/>
    </location>
</feature>
<evidence type="ECO:0000313" key="3">
    <source>
        <dbReference type="Proteomes" id="UP001221142"/>
    </source>
</evidence>
<feature type="region of interest" description="Disordered" evidence="1">
    <location>
        <begin position="149"/>
        <end position="169"/>
    </location>
</feature>
<feature type="compositionally biased region" description="Basic and acidic residues" evidence="1">
    <location>
        <begin position="149"/>
        <end position="167"/>
    </location>
</feature>
<keyword evidence="3" id="KW-1185">Reference proteome</keyword>
<feature type="region of interest" description="Disordered" evidence="1">
    <location>
        <begin position="1"/>
        <end position="35"/>
    </location>
</feature>